<dbReference type="InterPro" id="IPR052370">
    <property type="entry name" value="Meta-cleavage_hydrolase"/>
</dbReference>
<dbReference type="Pfam" id="PF00561">
    <property type="entry name" value="Abhydrolase_1"/>
    <property type="match status" value="1"/>
</dbReference>
<organism evidence="2 3">
    <name type="scientific">Zostera marina</name>
    <name type="common">Eelgrass</name>
    <dbReference type="NCBI Taxonomy" id="29655"/>
    <lineage>
        <taxon>Eukaryota</taxon>
        <taxon>Viridiplantae</taxon>
        <taxon>Streptophyta</taxon>
        <taxon>Embryophyta</taxon>
        <taxon>Tracheophyta</taxon>
        <taxon>Spermatophyta</taxon>
        <taxon>Magnoliopsida</taxon>
        <taxon>Liliopsida</taxon>
        <taxon>Zosteraceae</taxon>
        <taxon>Zostera</taxon>
    </lineage>
</organism>
<dbReference type="STRING" id="29655.A0A0K9PJC4"/>
<dbReference type="InterPro" id="IPR029058">
    <property type="entry name" value="AB_hydrolase_fold"/>
</dbReference>
<evidence type="ECO:0000259" key="1">
    <source>
        <dbReference type="Pfam" id="PF00561"/>
    </source>
</evidence>
<dbReference type="PRINTS" id="PR00111">
    <property type="entry name" value="ABHYDROLASE"/>
</dbReference>
<dbReference type="InterPro" id="IPR000073">
    <property type="entry name" value="AB_hydrolase_1"/>
</dbReference>
<proteinExistence type="predicted"/>
<evidence type="ECO:0000313" key="2">
    <source>
        <dbReference type="EMBL" id="KMZ68345.1"/>
    </source>
</evidence>
<dbReference type="OMA" id="QTTVHFW"/>
<evidence type="ECO:0000313" key="3">
    <source>
        <dbReference type="Proteomes" id="UP000036987"/>
    </source>
</evidence>
<dbReference type="OrthoDB" id="6431331at2759"/>
<dbReference type="Gene3D" id="3.40.50.1820">
    <property type="entry name" value="alpha/beta hydrolase"/>
    <property type="match status" value="1"/>
</dbReference>
<reference evidence="3" key="1">
    <citation type="journal article" date="2016" name="Nature">
        <title>The genome of the seagrass Zostera marina reveals angiosperm adaptation to the sea.</title>
        <authorList>
            <person name="Olsen J.L."/>
            <person name="Rouze P."/>
            <person name="Verhelst B."/>
            <person name="Lin Y.-C."/>
            <person name="Bayer T."/>
            <person name="Collen J."/>
            <person name="Dattolo E."/>
            <person name="De Paoli E."/>
            <person name="Dittami S."/>
            <person name="Maumus F."/>
            <person name="Michel G."/>
            <person name="Kersting A."/>
            <person name="Lauritano C."/>
            <person name="Lohaus R."/>
            <person name="Toepel M."/>
            <person name="Tonon T."/>
            <person name="Vanneste K."/>
            <person name="Amirebrahimi M."/>
            <person name="Brakel J."/>
            <person name="Bostroem C."/>
            <person name="Chovatia M."/>
            <person name="Grimwood J."/>
            <person name="Jenkins J.W."/>
            <person name="Jueterbock A."/>
            <person name="Mraz A."/>
            <person name="Stam W.T."/>
            <person name="Tice H."/>
            <person name="Bornberg-Bauer E."/>
            <person name="Green P.J."/>
            <person name="Pearson G.A."/>
            <person name="Procaccini G."/>
            <person name="Duarte C.M."/>
            <person name="Schmutz J."/>
            <person name="Reusch T.B.H."/>
            <person name="Van de Peer Y."/>
        </authorList>
    </citation>
    <scope>NUCLEOTIDE SEQUENCE [LARGE SCALE GENOMIC DNA]</scope>
    <source>
        <strain evidence="3">cv. Finnish</strain>
    </source>
</reference>
<protein>
    <recommendedName>
        <fullName evidence="1">AB hydrolase-1 domain-containing protein</fullName>
    </recommendedName>
</protein>
<dbReference type="PANTHER" id="PTHR43139:SF37">
    <property type="entry name" value="ALPHA_BETA-HYDROLASES SUPERFAMILY PROTEIN"/>
    <property type="match status" value="1"/>
</dbReference>
<dbReference type="AlphaFoldDB" id="A0A0K9PJC4"/>
<feature type="domain" description="AB hydrolase-1" evidence="1">
    <location>
        <begin position="78"/>
        <end position="311"/>
    </location>
</feature>
<accession>A0A0K9PJC4</accession>
<sequence length="326" mass="37932">METATSSVPLHHRIRHLLFRLPMLTEFLIRHFTFVTLKEYYLSLFFFNSGLFPLTIDLDRDTSIHLWIPTHRNHRRIPLLLIHGFGGNSKWQWQKQIVSLSKSFDLYIPDLIFFGRSTTLSSDRSVEFQAQCFVETMRRLGVDKYAVCGISYGGFVAFRMADMAVKEVEKLVILTAGVCMTDKQKKEMVEREERDVIEILLPQKGEDLMELLRRSMHRPPRWVPAFLLRDFIEVMYKDNRNERVDMLNELLVNGASADSLPVLTQETLLIWGNQDNVFPTYLAHQLNSHLGKKSRLEIVKDAGHACQLENPDSVNYLIENFLLESN</sequence>
<keyword evidence="3" id="KW-1185">Reference proteome</keyword>
<dbReference type="SUPFAM" id="SSF53474">
    <property type="entry name" value="alpha/beta-Hydrolases"/>
    <property type="match status" value="1"/>
</dbReference>
<dbReference type="PANTHER" id="PTHR43139">
    <property type="entry name" value="SI:DKEY-122A22.2"/>
    <property type="match status" value="1"/>
</dbReference>
<gene>
    <name evidence="2" type="ORF">ZOSMA_240G00230</name>
</gene>
<name>A0A0K9PJC4_ZOSMR</name>
<dbReference type="Proteomes" id="UP000036987">
    <property type="component" value="Unassembled WGS sequence"/>
</dbReference>
<comment type="caution">
    <text evidence="2">The sequence shown here is derived from an EMBL/GenBank/DDBJ whole genome shotgun (WGS) entry which is preliminary data.</text>
</comment>
<dbReference type="EMBL" id="LFYR01000841">
    <property type="protein sequence ID" value="KMZ68345.1"/>
    <property type="molecule type" value="Genomic_DNA"/>
</dbReference>